<dbReference type="Gene3D" id="3.20.20.100">
    <property type="entry name" value="NADP-dependent oxidoreductase domain"/>
    <property type="match status" value="1"/>
</dbReference>
<dbReference type="PANTHER" id="PTHR43827">
    <property type="entry name" value="2,5-DIKETO-D-GLUCONIC ACID REDUCTASE"/>
    <property type="match status" value="1"/>
</dbReference>
<evidence type="ECO:0000313" key="3">
    <source>
        <dbReference type="Proteomes" id="UP000078476"/>
    </source>
</evidence>
<dbReference type="AlphaFoldDB" id="A0A177NV71"/>
<accession>A0A177NV71</accession>
<comment type="caution">
    <text evidence="2">The sequence shown here is derived from an EMBL/GenBank/DDBJ whole genome shotgun (WGS) entry which is preliminary data.</text>
</comment>
<evidence type="ECO:0000313" key="2">
    <source>
        <dbReference type="EMBL" id="OAI21821.1"/>
    </source>
</evidence>
<evidence type="ECO:0000259" key="1">
    <source>
        <dbReference type="Pfam" id="PF00248"/>
    </source>
</evidence>
<proteinExistence type="predicted"/>
<dbReference type="InterPro" id="IPR023210">
    <property type="entry name" value="NADP_OxRdtase_dom"/>
</dbReference>
<dbReference type="InterPro" id="IPR020471">
    <property type="entry name" value="AKR"/>
</dbReference>
<dbReference type="PANTHER" id="PTHR43827:SF8">
    <property type="entry name" value="ALDO_KETO REDUCTASE FAMILY PROTEIN"/>
    <property type="match status" value="1"/>
</dbReference>
<dbReference type="SUPFAM" id="SSF51430">
    <property type="entry name" value="NAD(P)-linked oxidoreductase"/>
    <property type="match status" value="1"/>
</dbReference>
<dbReference type="Pfam" id="PF00248">
    <property type="entry name" value="Aldo_ket_red"/>
    <property type="match status" value="1"/>
</dbReference>
<name>A0A177NV71_9GAMM</name>
<dbReference type="CDD" id="cd19071">
    <property type="entry name" value="AKR_AKR1-5-like"/>
    <property type="match status" value="1"/>
</dbReference>
<feature type="domain" description="NADP-dependent oxidoreductase" evidence="1">
    <location>
        <begin position="24"/>
        <end position="280"/>
    </location>
</feature>
<protein>
    <submittedName>
        <fullName evidence="2">Aldo/keto reductase</fullName>
    </submittedName>
</protein>
<dbReference type="GO" id="GO:0016491">
    <property type="term" value="F:oxidoreductase activity"/>
    <property type="evidence" value="ECO:0007669"/>
    <property type="project" value="InterPro"/>
</dbReference>
<organism evidence="2 3">
    <name type="scientific">Methylomonas lenta</name>
    <dbReference type="NCBI Taxonomy" id="980561"/>
    <lineage>
        <taxon>Bacteria</taxon>
        <taxon>Pseudomonadati</taxon>
        <taxon>Pseudomonadota</taxon>
        <taxon>Gammaproteobacteria</taxon>
        <taxon>Methylococcales</taxon>
        <taxon>Methylococcaceae</taxon>
        <taxon>Methylomonas</taxon>
    </lineage>
</organism>
<dbReference type="STRING" id="980561.A1359_18880"/>
<dbReference type="PRINTS" id="PR00069">
    <property type="entry name" value="ALDKETRDTASE"/>
</dbReference>
<dbReference type="OrthoDB" id="9804790at2"/>
<reference evidence="2 3" key="1">
    <citation type="submission" date="2016-03" db="EMBL/GenBank/DDBJ databases">
        <authorList>
            <person name="Ploux O."/>
        </authorList>
    </citation>
    <scope>NUCLEOTIDE SEQUENCE [LARGE SCALE GENOMIC DNA]</scope>
    <source>
        <strain evidence="2 3">R-45370</strain>
    </source>
</reference>
<dbReference type="InterPro" id="IPR036812">
    <property type="entry name" value="NAD(P)_OxRdtase_dom_sf"/>
</dbReference>
<dbReference type="RefSeq" id="WP_066976177.1">
    <property type="nucleotide sequence ID" value="NZ_LUUI01000002.1"/>
</dbReference>
<keyword evidence="3" id="KW-1185">Reference proteome</keyword>
<dbReference type="Proteomes" id="UP000078476">
    <property type="component" value="Unassembled WGS sequence"/>
</dbReference>
<sequence>MSTDHFLTTAQGVRMPRILYGTAWKKERTAVLVEQALAAGFRGIDTACQPKHYYEPGVGEAMLASYELGLSREQIYLQSKFTPLNGQDPLQIPYDAHASLSEQVAQSFETSLKNLQTDYLDGLILHSPLPDKQQLLQVWRAMEAIVEIGGAKQLGISNCYDPAVFQFLYDAAKVKPAVIQNRFYADTGYDAELRNFCRQHKVIYQSFWTLTANPGILADSVVKKLATQYRRTSAQVFFRYLSQMDIVPLTGTTSAAHMQQDLAIFEFELTPDECKAIGELLGL</sequence>
<dbReference type="EMBL" id="LUUI01000002">
    <property type="protein sequence ID" value="OAI21821.1"/>
    <property type="molecule type" value="Genomic_DNA"/>
</dbReference>
<gene>
    <name evidence="2" type="ORF">A1359_18880</name>
</gene>